<keyword evidence="3" id="KW-1185">Reference proteome</keyword>
<reference evidence="2" key="1">
    <citation type="submission" date="2022-05" db="EMBL/GenBank/DDBJ databases">
        <title>The Musa troglodytarum L. genome provides insights into the mechanism of non-climacteric behaviour and enrichment of carotenoids.</title>
        <authorList>
            <person name="Wang J."/>
        </authorList>
    </citation>
    <scope>NUCLEOTIDE SEQUENCE</scope>
    <source>
        <tissue evidence="2">Leaf</tissue>
    </source>
</reference>
<feature type="compositionally biased region" description="Low complexity" evidence="1">
    <location>
        <begin position="89"/>
        <end position="103"/>
    </location>
</feature>
<dbReference type="AlphaFoldDB" id="A0A9E7GBK4"/>
<evidence type="ECO:0000256" key="1">
    <source>
        <dbReference type="SAM" id="MobiDB-lite"/>
    </source>
</evidence>
<feature type="region of interest" description="Disordered" evidence="1">
    <location>
        <begin position="66"/>
        <end position="161"/>
    </location>
</feature>
<organism evidence="2 3">
    <name type="scientific">Musa troglodytarum</name>
    <name type="common">fe'i banana</name>
    <dbReference type="NCBI Taxonomy" id="320322"/>
    <lineage>
        <taxon>Eukaryota</taxon>
        <taxon>Viridiplantae</taxon>
        <taxon>Streptophyta</taxon>
        <taxon>Embryophyta</taxon>
        <taxon>Tracheophyta</taxon>
        <taxon>Spermatophyta</taxon>
        <taxon>Magnoliopsida</taxon>
        <taxon>Liliopsida</taxon>
        <taxon>Zingiberales</taxon>
        <taxon>Musaceae</taxon>
        <taxon>Musa</taxon>
    </lineage>
</organism>
<feature type="compositionally biased region" description="Polar residues" evidence="1">
    <location>
        <begin position="150"/>
        <end position="161"/>
    </location>
</feature>
<dbReference type="EMBL" id="CP097508">
    <property type="protein sequence ID" value="URE11370.1"/>
    <property type="molecule type" value="Genomic_DNA"/>
</dbReference>
<feature type="region of interest" description="Disordered" evidence="1">
    <location>
        <begin position="14"/>
        <end position="44"/>
    </location>
</feature>
<feature type="region of interest" description="Disordered" evidence="1">
    <location>
        <begin position="180"/>
        <end position="203"/>
    </location>
</feature>
<evidence type="ECO:0000313" key="3">
    <source>
        <dbReference type="Proteomes" id="UP001055439"/>
    </source>
</evidence>
<dbReference type="Proteomes" id="UP001055439">
    <property type="component" value="Chromosome 6"/>
</dbReference>
<feature type="compositionally biased region" description="Pro residues" evidence="1">
    <location>
        <begin position="118"/>
        <end position="128"/>
    </location>
</feature>
<sequence>MVCPPWKCVPLQIMPISSSEKRKEKGRKPSKSPRGTDFDDEISGFGNRYARKAKINGKAAVTELVHHRPSLGVHTRAKTTHSAPPGVHRTASATSSPAARSTPFPLRESGSYREQPNDPNPKSNPSPAPVATRSPNRVNQAAGRGECPVNSDSVGSVPTKSNCFKKTKATAVAVREASPEVNAAETGSSFGENVLELDSSRDN</sequence>
<name>A0A9E7GBK4_9LILI</name>
<evidence type="ECO:0000313" key="2">
    <source>
        <dbReference type="EMBL" id="URE11370.1"/>
    </source>
</evidence>
<proteinExistence type="predicted"/>
<protein>
    <submittedName>
        <fullName evidence="2">Cyclin-dependent kinase inhibitor</fullName>
    </submittedName>
</protein>
<gene>
    <name evidence="2" type="ORF">MUK42_31232</name>
</gene>
<accession>A0A9E7GBK4</accession>